<proteinExistence type="predicted"/>
<dbReference type="Proteomes" id="UP001189429">
    <property type="component" value="Unassembled WGS sequence"/>
</dbReference>
<protein>
    <submittedName>
        <fullName evidence="2">Uncharacterized protein</fullName>
    </submittedName>
</protein>
<gene>
    <name evidence="2" type="ORF">PCOR1329_LOCUS44143</name>
</gene>
<feature type="coiled-coil region" evidence="1">
    <location>
        <begin position="19"/>
        <end position="46"/>
    </location>
</feature>
<dbReference type="InterPro" id="IPR033362">
    <property type="entry name" value="SSNA1_fam"/>
</dbReference>
<comment type="caution">
    <text evidence="2">The sequence shown here is derived from an EMBL/GenBank/DDBJ whole genome shotgun (WGS) entry which is preliminary data.</text>
</comment>
<evidence type="ECO:0000256" key="1">
    <source>
        <dbReference type="SAM" id="Coils"/>
    </source>
</evidence>
<dbReference type="EMBL" id="CAUYUJ010015303">
    <property type="protein sequence ID" value="CAK0852246.1"/>
    <property type="molecule type" value="Genomic_DNA"/>
</dbReference>
<name>A0ABN9U0L7_9DINO</name>
<organism evidence="2 3">
    <name type="scientific">Prorocentrum cordatum</name>
    <dbReference type="NCBI Taxonomy" id="2364126"/>
    <lineage>
        <taxon>Eukaryota</taxon>
        <taxon>Sar</taxon>
        <taxon>Alveolata</taxon>
        <taxon>Dinophyceae</taxon>
        <taxon>Prorocentrales</taxon>
        <taxon>Prorocentraceae</taxon>
        <taxon>Prorocentrum</taxon>
    </lineage>
</organism>
<keyword evidence="1" id="KW-0175">Coiled coil</keyword>
<sequence length="161" mass="18261">MALQGSKLVWYNGELVKSVESLHEQRDEMNRQMSQEKEVQEQIQKELSILASKLEEVNGRLGRQTRLREECAKLIQVAEGAYGKILDSSQTLLHDLRRDTARLAMHSNDQESEVEPAKKRHCSVSTRGLINRKLWASGRIGQDMVEEEAARAGVPVDAMFT</sequence>
<accession>A0ABN9U0L7</accession>
<dbReference type="PANTHER" id="PTHR28661:SF1">
    <property type="entry name" value="MICROTUBULE NUCLEATION FACTOR SSNA1"/>
    <property type="match status" value="1"/>
</dbReference>
<evidence type="ECO:0000313" key="3">
    <source>
        <dbReference type="Proteomes" id="UP001189429"/>
    </source>
</evidence>
<reference evidence="2" key="1">
    <citation type="submission" date="2023-10" db="EMBL/GenBank/DDBJ databases">
        <authorList>
            <person name="Chen Y."/>
            <person name="Shah S."/>
            <person name="Dougan E. K."/>
            <person name="Thang M."/>
            <person name="Chan C."/>
        </authorList>
    </citation>
    <scope>NUCLEOTIDE SEQUENCE [LARGE SCALE GENOMIC DNA]</scope>
</reference>
<evidence type="ECO:0000313" key="2">
    <source>
        <dbReference type="EMBL" id="CAK0852246.1"/>
    </source>
</evidence>
<keyword evidence="3" id="KW-1185">Reference proteome</keyword>
<dbReference type="PANTHER" id="PTHR28661">
    <property type="entry name" value="SJOEGREN SYNDROME NUCLEAR AUTOANTIGEN 1"/>
    <property type="match status" value="1"/>
</dbReference>